<evidence type="ECO:0000256" key="4">
    <source>
        <dbReference type="ARBA" id="ARBA00023004"/>
    </source>
</evidence>
<dbReference type="CDD" id="cd11065">
    <property type="entry name" value="CYP64-like"/>
    <property type="match status" value="1"/>
</dbReference>
<evidence type="ECO:0000256" key="2">
    <source>
        <dbReference type="ARBA" id="ARBA00022723"/>
    </source>
</evidence>
<name>A0ABR1LNS5_9PEZI</name>
<dbReference type="InterPro" id="IPR036396">
    <property type="entry name" value="Cyt_P450_sf"/>
</dbReference>
<evidence type="ECO:0000256" key="3">
    <source>
        <dbReference type="ARBA" id="ARBA00023002"/>
    </source>
</evidence>
<dbReference type="PROSITE" id="PS00086">
    <property type="entry name" value="CYTOCHROME_P450"/>
    <property type="match status" value="1"/>
</dbReference>
<accession>A0ABR1LNS5</accession>
<keyword evidence="4 5" id="KW-0408">Iron</keyword>
<keyword evidence="5" id="KW-0503">Monooxygenase</keyword>
<dbReference type="EMBL" id="JBBPEH010000006">
    <property type="protein sequence ID" value="KAK7536826.1"/>
    <property type="molecule type" value="Genomic_DNA"/>
</dbReference>
<keyword evidence="3 5" id="KW-0560">Oxidoreductase</keyword>
<reference evidence="7 8" key="1">
    <citation type="submission" date="2024-04" db="EMBL/GenBank/DDBJ databases">
        <title>Phyllosticta paracitricarpa is synonymous to the EU quarantine fungus P. citricarpa based on phylogenomic analyses.</title>
        <authorList>
            <consortium name="Lawrence Berkeley National Laboratory"/>
            <person name="Van ingen-buijs V.A."/>
            <person name="Van westerhoven A.C."/>
            <person name="Haridas S."/>
            <person name="Skiadas P."/>
            <person name="Martin F."/>
            <person name="Groenewald J.Z."/>
            <person name="Crous P.W."/>
            <person name="Seidl M.F."/>
        </authorList>
    </citation>
    <scope>NUCLEOTIDE SEQUENCE [LARGE SCALE GENOMIC DNA]</scope>
    <source>
        <strain evidence="7 8">CPC 17464</strain>
    </source>
</reference>
<organism evidence="7 8">
    <name type="scientific">Phyllosticta citribraziliensis</name>
    <dbReference type="NCBI Taxonomy" id="989973"/>
    <lineage>
        <taxon>Eukaryota</taxon>
        <taxon>Fungi</taxon>
        <taxon>Dikarya</taxon>
        <taxon>Ascomycota</taxon>
        <taxon>Pezizomycotina</taxon>
        <taxon>Dothideomycetes</taxon>
        <taxon>Dothideomycetes incertae sedis</taxon>
        <taxon>Botryosphaeriales</taxon>
        <taxon>Phyllostictaceae</taxon>
        <taxon>Phyllosticta</taxon>
    </lineage>
</organism>
<dbReference type="GeneID" id="92035136"/>
<evidence type="ECO:0000313" key="8">
    <source>
        <dbReference type="Proteomes" id="UP001360953"/>
    </source>
</evidence>
<keyword evidence="8" id="KW-1185">Reference proteome</keyword>
<dbReference type="PANTHER" id="PTHR46300">
    <property type="entry name" value="P450, PUTATIVE (EUROFUNG)-RELATED-RELATED"/>
    <property type="match status" value="1"/>
</dbReference>
<evidence type="ECO:0000313" key="7">
    <source>
        <dbReference type="EMBL" id="KAK7536826.1"/>
    </source>
</evidence>
<keyword evidence="6" id="KW-0812">Transmembrane</keyword>
<feature type="transmembrane region" description="Helical" evidence="6">
    <location>
        <begin position="12"/>
        <end position="30"/>
    </location>
</feature>
<keyword evidence="6" id="KW-0472">Membrane</keyword>
<dbReference type="PRINTS" id="PR00463">
    <property type="entry name" value="EP450I"/>
</dbReference>
<proteinExistence type="inferred from homology"/>
<dbReference type="SUPFAM" id="SSF48264">
    <property type="entry name" value="Cytochrome P450"/>
    <property type="match status" value="1"/>
</dbReference>
<keyword evidence="2 5" id="KW-0479">Metal-binding</keyword>
<dbReference type="InterPro" id="IPR001128">
    <property type="entry name" value="Cyt_P450"/>
</dbReference>
<comment type="similarity">
    <text evidence="1 5">Belongs to the cytochrome P450 family.</text>
</comment>
<dbReference type="InterPro" id="IPR050364">
    <property type="entry name" value="Cytochrome_P450_fung"/>
</dbReference>
<sequence length="521" mass="58867">MAVAEFLTLEFSYLAFSILVLLAVPLLTVLHDFLIWQRMPPGPLPLPFIGNKHQIRRSKPWLQFEEWSHKYGPIFTVWIGRQPQLVVSDAEIASELLEKRSSIFSNRPRMVVLSEIFWNGAGIVTSPYSKELVLRRRLLHQAMTAKALESYKSAQTAEASRMCGNLLRQPDDWERLFEWFVGSTTFSIAYGHRVDSLDARTLPILKHLPDALAPWKREIKENGKRFVGFAIRRLETVEKELAQDKQSGSIPPSLTKHLIERREAQPDLPLSRTNFAFIPAALFGGGTDTTVGMLCTVVLALVTNPSVQRIAQAEIDAMVGSSRSPTFDDYPNLPYTRALIHEALRWRPVSVLGGAPHASTAPSSFGPWHIPRGTPVIGNVWAINNNEAYFPDPQRFDPTRFLPETMALRHSGDSKARAELGKPHTSTAHGHSAFGWGRRICPGSELALNTLFIGVAKMLWAFDVFPREGHSYDTMAYTDGFNMRPRRFECDIEVRSEKHREVLLAEEQEAWEVLTQFPAFD</sequence>
<comment type="caution">
    <text evidence="7">The sequence shown here is derived from an EMBL/GenBank/DDBJ whole genome shotgun (WGS) entry which is preliminary data.</text>
</comment>
<dbReference type="PANTHER" id="PTHR46300:SF4">
    <property type="entry name" value="CYTOCHROME P450 98A3"/>
    <property type="match status" value="1"/>
</dbReference>
<dbReference type="PRINTS" id="PR00385">
    <property type="entry name" value="P450"/>
</dbReference>
<dbReference type="InterPro" id="IPR002401">
    <property type="entry name" value="Cyt_P450_E_grp-I"/>
</dbReference>
<dbReference type="InterPro" id="IPR017972">
    <property type="entry name" value="Cyt_P450_CS"/>
</dbReference>
<dbReference type="Gene3D" id="1.10.630.10">
    <property type="entry name" value="Cytochrome P450"/>
    <property type="match status" value="1"/>
</dbReference>
<dbReference type="Pfam" id="PF00067">
    <property type="entry name" value="p450"/>
    <property type="match status" value="1"/>
</dbReference>
<evidence type="ECO:0000256" key="1">
    <source>
        <dbReference type="ARBA" id="ARBA00010617"/>
    </source>
</evidence>
<protein>
    <submittedName>
        <fullName evidence="7">Cytochrome P450</fullName>
    </submittedName>
</protein>
<gene>
    <name evidence="7" type="ORF">J3D65DRAFT_645754</name>
</gene>
<dbReference type="Proteomes" id="UP001360953">
    <property type="component" value="Unassembled WGS sequence"/>
</dbReference>
<dbReference type="RefSeq" id="XP_066654977.1">
    <property type="nucleotide sequence ID" value="XM_066802230.1"/>
</dbReference>
<keyword evidence="6" id="KW-1133">Transmembrane helix</keyword>
<keyword evidence="5" id="KW-0349">Heme</keyword>
<evidence type="ECO:0000256" key="6">
    <source>
        <dbReference type="SAM" id="Phobius"/>
    </source>
</evidence>
<evidence type="ECO:0000256" key="5">
    <source>
        <dbReference type="RuleBase" id="RU000461"/>
    </source>
</evidence>